<dbReference type="AlphaFoldDB" id="A0A177B202"/>
<evidence type="ECO:0000256" key="5">
    <source>
        <dbReference type="ARBA" id="ARBA00022989"/>
    </source>
</evidence>
<dbReference type="PANTHER" id="PTHR22811">
    <property type="entry name" value="TRANSMEMBRANE EMP24 DOMAIN-CONTAINING PROTEIN"/>
    <property type="match status" value="1"/>
</dbReference>
<dbReference type="SMART" id="SM01190">
    <property type="entry name" value="EMP24_GP25L"/>
    <property type="match status" value="1"/>
</dbReference>
<evidence type="ECO:0000313" key="12">
    <source>
        <dbReference type="Proteomes" id="UP000078046"/>
    </source>
</evidence>
<keyword evidence="5 9" id="KW-1133">Transmembrane helix</keyword>
<evidence type="ECO:0000256" key="6">
    <source>
        <dbReference type="ARBA" id="ARBA00023136"/>
    </source>
</evidence>
<dbReference type="Proteomes" id="UP000078046">
    <property type="component" value="Unassembled WGS sequence"/>
</dbReference>
<keyword evidence="12" id="KW-1185">Reference proteome</keyword>
<evidence type="ECO:0000256" key="7">
    <source>
        <dbReference type="ARBA" id="ARBA00037847"/>
    </source>
</evidence>
<dbReference type="InterPro" id="IPR015720">
    <property type="entry name" value="Emp24-like"/>
</dbReference>
<dbReference type="GO" id="GO:0016020">
    <property type="term" value="C:membrane"/>
    <property type="evidence" value="ECO:0007669"/>
    <property type="project" value="UniProtKB-SubCell"/>
</dbReference>
<comment type="caution">
    <text evidence="11">The sequence shown here is derived from an EMBL/GenBank/DDBJ whole genome shotgun (WGS) entry which is preliminary data.</text>
</comment>
<accession>A0A177B202</accession>
<organism evidence="11 12">
    <name type="scientific">Intoshia linei</name>
    <dbReference type="NCBI Taxonomy" id="1819745"/>
    <lineage>
        <taxon>Eukaryota</taxon>
        <taxon>Metazoa</taxon>
        <taxon>Spiralia</taxon>
        <taxon>Lophotrochozoa</taxon>
        <taxon>Mesozoa</taxon>
        <taxon>Orthonectida</taxon>
        <taxon>Rhopaluridae</taxon>
        <taxon>Intoshia</taxon>
    </lineage>
</organism>
<evidence type="ECO:0000259" key="10">
    <source>
        <dbReference type="PROSITE" id="PS50866"/>
    </source>
</evidence>
<dbReference type="EMBL" id="LWCA01000607">
    <property type="protein sequence ID" value="OAF67653.1"/>
    <property type="molecule type" value="Genomic_DNA"/>
</dbReference>
<evidence type="ECO:0000256" key="9">
    <source>
        <dbReference type="SAM" id="Phobius"/>
    </source>
</evidence>
<evidence type="ECO:0000256" key="1">
    <source>
        <dbReference type="ARBA" id="ARBA00004479"/>
    </source>
</evidence>
<evidence type="ECO:0000256" key="4">
    <source>
        <dbReference type="ARBA" id="ARBA00022729"/>
    </source>
</evidence>
<comment type="subcellular location">
    <subcellularLocation>
        <location evidence="7">Endomembrane system</location>
        <topology evidence="7">Single-pass membrane protein</topology>
    </subcellularLocation>
    <subcellularLocation>
        <location evidence="1 8">Membrane</location>
        <topology evidence="1 8">Single-pass type I membrane protein</topology>
    </subcellularLocation>
</comment>
<dbReference type="Pfam" id="PF01105">
    <property type="entry name" value="EMP24_GP25L"/>
    <property type="match status" value="1"/>
</dbReference>
<sequence>MEILPHTEDCYFDTIEKINTRMTLTFEVIEGGFLDIDVKITGSDGAVIYEGLRETNGKYTYSASSPGDYKYCFGNRMSTMTPKVIIFKNEITEPTQDDNSDRADRVNTMLDVLHEKLISIKRDQEYLGAREKVHHRLNDNTNHRVSIWAIFEALLLISMTIGQIYYLKKFFEVRRVV</sequence>
<dbReference type="SUPFAM" id="SSF101576">
    <property type="entry name" value="Supernatant protein factor (SPF), C-terminal domain"/>
    <property type="match status" value="1"/>
</dbReference>
<gene>
    <name evidence="11" type="ORF">A3Q56_04614</name>
</gene>
<proteinExistence type="inferred from homology"/>
<dbReference type="InterPro" id="IPR036598">
    <property type="entry name" value="GOLD_dom_sf"/>
</dbReference>
<evidence type="ECO:0000256" key="3">
    <source>
        <dbReference type="ARBA" id="ARBA00022692"/>
    </source>
</evidence>
<name>A0A177B202_9BILA</name>
<dbReference type="InterPro" id="IPR009038">
    <property type="entry name" value="GOLD_dom"/>
</dbReference>
<feature type="domain" description="GOLD" evidence="10">
    <location>
        <begin position="8"/>
        <end position="91"/>
    </location>
</feature>
<keyword evidence="4" id="KW-0732">Signal</keyword>
<dbReference type="GO" id="GO:0012505">
    <property type="term" value="C:endomembrane system"/>
    <property type="evidence" value="ECO:0007669"/>
    <property type="project" value="UniProtKB-SubCell"/>
</dbReference>
<feature type="transmembrane region" description="Helical" evidence="9">
    <location>
        <begin position="145"/>
        <end position="167"/>
    </location>
</feature>
<comment type="similarity">
    <text evidence="2 8">Belongs to the EMP24/GP25L family.</text>
</comment>
<keyword evidence="6 9" id="KW-0472">Membrane</keyword>
<evidence type="ECO:0000256" key="8">
    <source>
        <dbReference type="RuleBase" id="RU003827"/>
    </source>
</evidence>
<keyword evidence="3 8" id="KW-0812">Transmembrane</keyword>
<dbReference type="OrthoDB" id="420519at2759"/>
<evidence type="ECO:0000256" key="2">
    <source>
        <dbReference type="ARBA" id="ARBA00007104"/>
    </source>
</evidence>
<dbReference type="PROSITE" id="PS50866">
    <property type="entry name" value="GOLD"/>
    <property type="match status" value="1"/>
</dbReference>
<protein>
    <submittedName>
        <fullName evidence="11">Endosomal protein P24B</fullName>
    </submittedName>
</protein>
<evidence type="ECO:0000313" key="11">
    <source>
        <dbReference type="EMBL" id="OAF67653.1"/>
    </source>
</evidence>
<reference evidence="11 12" key="1">
    <citation type="submission" date="2016-04" db="EMBL/GenBank/DDBJ databases">
        <title>The genome of Intoshia linei affirms orthonectids as highly simplified spiralians.</title>
        <authorList>
            <person name="Mikhailov K.V."/>
            <person name="Slusarev G.S."/>
            <person name="Nikitin M.A."/>
            <person name="Logacheva M.D."/>
            <person name="Penin A."/>
            <person name="Aleoshin V."/>
            <person name="Panchin Y.V."/>
        </authorList>
    </citation>
    <scope>NUCLEOTIDE SEQUENCE [LARGE SCALE GENOMIC DNA]</scope>
    <source>
        <strain evidence="11">Intl2013</strain>
        <tissue evidence="11">Whole animal</tissue>
    </source>
</reference>